<evidence type="ECO:0000313" key="13">
    <source>
        <dbReference type="Proteomes" id="UP000091918"/>
    </source>
</evidence>
<accession>A0A1B7NRP7</accession>
<dbReference type="GO" id="GO:0000775">
    <property type="term" value="C:chromosome, centromeric region"/>
    <property type="evidence" value="ECO:0007669"/>
    <property type="project" value="UniProtKB-SubCell"/>
</dbReference>
<evidence type="ECO:0000256" key="8">
    <source>
        <dbReference type="ARBA" id="ARBA00023328"/>
    </source>
</evidence>
<keyword evidence="4" id="KW-0132">Cell division</keyword>
<evidence type="ECO:0000256" key="4">
    <source>
        <dbReference type="ARBA" id="ARBA00022618"/>
    </source>
</evidence>
<keyword evidence="8" id="KW-0137">Centromere</keyword>
<keyword evidence="5" id="KW-0159">Chromosome partition</keyword>
<keyword evidence="7" id="KW-0131">Cell cycle</keyword>
<protein>
    <recommendedName>
        <fullName evidence="11">Shugoshin N-terminal coiled-coil domain-containing protein</fullName>
    </recommendedName>
</protein>
<dbReference type="STRING" id="1658172.A0A1B7NRP7"/>
<comment type="caution">
    <text evidence="12">The sequence shown here is derived from an EMBL/GenBank/DDBJ whole genome shotgun (WGS) entry which is preliminary data.</text>
</comment>
<evidence type="ECO:0000256" key="1">
    <source>
        <dbReference type="ARBA" id="ARBA00004584"/>
    </source>
</evidence>
<sequence>MARLNDFPAAAESVESLKRRFIRQNREIARANSTQSLRIRTLESEVSRLLAENVALREEVIAANQALENFQHNGQLGNEIDNLKSKLDAKLAEFGSLIADLGSLPRRRGLAAKPKHRPIDGVFQISPEAARRRSLMKAARETADEGRLPAIAEDKFYPRLTLESEDFAELVSSERGEIDSPDVTSTPIPQPTMPKIVDSSADEEPSMVFRANENHIQPSPSVSNSGARRRKRDSSLLNSTPRSTQMESREQDFVPVHISKSGSKRKLSVRDDET</sequence>
<keyword evidence="13" id="KW-1185">Reference proteome</keyword>
<reference evidence="12 13" key="1">
    <citation type="submission" date="2015-07" db="EMBL/GenBank/DDBJ databases">
        <title>Emmonsia species relationships and genome sequence.</title>
        <authorList>
            <person name="Cuomo C.A."/>
            <person name="Schwartz I.S."/>
            <person name="Kenyon C."/>
            <person name="de Hoog G.S."/>
            <person name="Govender N.P."/>
            <person name="Botha A."/>
            <person name="Moreno L."/>
            <person name="de Vries M."/>
            <person name="Munoz J.F."/>
            <person name="Stielow J.B."/>
        </authorList>
    </citation>
    <scope>NUCLEOTIDE SEQUENCE [LARGE SCALE GENOMIC DNA]</scope>
    <source>
        <strain evidence="12 13">CBS 136260</strain>
    </source>
</reference>
<feature type="region of interest" description="Disordered" evidence="10">
    <location>
        <begin position="172"/>
        <end position="274"/>
    </location>
</feature>
<evidence type="ECO:0000256" key="9">
    <source>
        <dbReference type="SAM" id="Coils"/>
    </source>
</evidence>
<keyword evidence="3" id="KW-0158">Chromosome</keyword>
<feature type="compositionally biased region" description="Polar residues" evidence="10">
    <location>
        <begin position="235"/>
        <end position="246"/>
    </location>
</feature>
<evidence type="ECO:0000256" key="2">
    <source>
        <dbReference type="ARBA" id="ARBA00010845"/>
    </source>
</evidence>
<dbReference type="InterPro" id="IPR011516">
    <property type="entry name" value="Shugoshin_N"/>
</dbReference>
<keyword evidence="6 9" id="KW-0175">Coiled coil</keyword>
<evidence type="ECO:0000256" key="5">
    <source>
        <dbReference type="ARBA" id="ARBA00022829"/>
    </source>
</evidence>
<evidence type="ECO:0000313" key="12">
    <source>
        <dbReference type="EMBL" id="OAX79459.1"/>
    </source>
</evidence>
<comment type="similarity">
    <text evidence="2">Belongs to the shugoshin family.</text>
</comment>
<evidence type="ECO:0000256" key="7">
    <source>
        <dbReference type="ARBA" id="ARBA00023306"/>
    </source>
</evidence>
<name>A0A1B7NRP7_9EURO</name>
<feature type="coiled-coil region" evidence="9">
    <location>
        <begin position="14"/>
        <end position="93"/>
    </location>
</feature>
<dbReference type="OrthoDB" id="5394106at2759"/>
<organism evidence="12 13">
    <name type="scientific">Emergomyces africanus</name>
    <dbReference type="NCBI Taxonomy" id="1955775"/>
    <lineage>
        <taxon>Eukaryota</taxon>
        <taxon>Fungi</taxon>
        <taxon>Dikarya</taxon>
        <taxon>Ascomycota</taxon>
        <taxon>Pezizomycotina</taxon>
        <taxon>Eurotiomycetes</taxon>
        <taxon>Eurotiomycetidae</taxon>
        <taxon>Onygenales</taxon>
        <taxon>Ajellomycetaceae</taxon>
        <taxon>Emergomyces</taxon>
    </lineage>
</organism>
<evidence type="ECO:0000259" key="11">
    <source>
        <dbReference type="Pfam" id="PF07558"/>
    </source>
</evidence>
<evidence type="ECO:0000256" key="6">
    <source>
        <dbReference type="ARBA" id="ARBA00023054"/>
    </source>
</evidence>
<dbReference type="EMBL" id="LGUA01001013">
    <property type="protein sequence ID" value="OAX79459.1"/>
    <property type="molecule type" value="Genomic_DNA"/>
</dbReference>
<comment type="subcellular location">
    <subcellularLocation>
        <location evidence="1">Chromosome</location>
        <location evidence="1">Centromere</location>
    </subcellularLocation>
</comment>
<dbReference type="Pfam" id="PF07558">
    <property type="entry name" value="Shugoshin_N"/>
    <property type="match status" value="1"/>
</dbReference>
<feature type="domain" description="Shugoshin N-terminal coiled-coil" evidence="11">
    <location>
        <begin position="17"/>
        <end position="61"/>
    </location>
</feature>
<dbReference type="Proteomes" id="UP000091918">
    <property type="component" value="Unassembled WGS sequence"/>
</dbReference>
<evidence type="ECO:0000256" key="3">
    <source>
        <dbReference type="ARBA" id="ARBA00022454"/>
    </source>
</evidence>
<dbReference type="GO" id="GO:0007059">
    <property type="term" value="P:chromosome segregation"/>
    <property type="evidence" value="ECO:0007669"/>
    <property type="project" value="UniProtKB-KW"/>
</dbReference>
<feature type="compositionally biased region" description="Polar residues" evidence="10">
    <location>
        <begin position="214"/>
        <end position="226"/>
    </location>
</feature>
<evidence type="ECO:0000256" key="10">
    <source>
        <dbReference type="SAM" id="MobiDB-lite"/>
    </source>
</evidence>
<gene>
    <name evidence="12" type="ORF">ACJ72_06223</name>
</gene>
<dbReference type="AlphaFoldDB" id="A0A1B7NRP7"/>
<proteinExistence type="inferred from homology"/>
<dbReference type="GO" id="GO:0051301">
    <property type="term" value="P:cell division"/>
    <property type="evidence" value="ECO:0007669"/>
    <property type="project" value="UniProtKB-KW"/>
</dbReference>